<evidence type="ECO:0000313" key="2">
    <source>
        <dbReference type="EMBL" id="SEE02368.1"/>
    </source>
</evidence>
<reference evidence="2 3" key="1">
    <citation type="submission" date="2016-10" db="EMBL/GenBank/DDBJ databases">
        <authorList>
            <person name="de Groot N.N."/>
        </authorList>
    </citation>
    <scope>NUCLEOTIDE SEQUENCE [LARGE SCALE GENOMIC DNA]</scope>
    <source>
        <strain evidence="2 3">BS3662</strain>
    </source>
</reference>
<dbReference type="PANTHER" id="PTHR35883">
    <property type="entry name" value="CYCLIC AMP-INDUCIBLE PROTEIN BP74-RELATED"/>
    <property type="match status" value="1"/>
</dbReference>
<dbReference type="EMBL" id="FNTY01000002">
    <property type="protein sequence ID" value="SEE02368.1"/>
    <property type="molecule type" value="Genomic_DNA"/>
</dbReference>
<protein>
    <recommendedName>
        <fullName evidence="1">BP74 N-terminal domain-containing protein</fullName>
    </recommendedName>
</protein>
<gene>
    <name evidence="2" type="ORF">SAMN04490194_0748</name>
</gene>
<accession>A0A1H5FHC1</accession>
<proteinExistence type="predicted"/>
<name>A0A1H5FHC1_9PSED</name>
<sequence length="119" mass="13763">MEAYFVMEQLSKDGSIQRFVFKLIDANKILHARRVISGEELTRVHLQGIIVQSSVDYNPGWEFHLEPSTVDFFENQIEVCDANLEYIKHHLDEVGGSFLPRSIWCPWSSSVIEECSMRS</sequence>
<dbReference type="Proteomes" id="UP000198985">
    <property type="component" value="Unassembled WGS sequence"/>
</dbReference>
<dbReference type="PANTHER" id="PTHR35883:SF1">
    <property type="entry name" value="CALMODULIN-BINDING PROTEIN CAM-BP15-RELATED"/>
    <property type="match status" value="1"/>
</dbReference>
<dbReference type="InterPro" id="IPR053344">
    <property type="entry name" value="cAMP-inducible_BP74-like"/>
</dbReference>
<dbReference type="InterPro" id="IPR056422">
    <property type="entry name" value="BP74_N"/>
</dbReference>
<evidence type="ECO:0000313" key="3">
    <source>
        <dbReference type="Proteomes" id="UP000198985"/>
    </source>
</evidence>
<evidence type="ECO:0000259" key="1">
    <source>
        <dbReference type="Pfam" id="PF23621"/>
    </source>
</evidence>
<dbReference type="Pfam" id="PF23621">
    <property type="entry name" value="BP74_N"/>
    <property type="match status" value="1"/>
</dbReference>
<feature type="domain" description="BP74 N-terminal" evidence="1">
    <location>
        <begin position="2"/>
        <end position="116"/>
    </location>
</feature>
<organism evidence="2 3">
    <name type="scientific">Pseudomonas migulae</name>
    <dbReference type="NCBI Taxonomy" id="78543"/>
    <lineage>
        <taxon>Bacteria</taxon>
        <taxon>Pseudomonadati</taxon>
        <taxon>Pseudomonadota</taxon>
        <taxon>Gammaproteobacteria</taxon>
        <taxon>Pseudomonadales</taxon>
        <taxon>Pseudomonadaceae</taxon>
        <taxon>Pseudomonas</taxon>
    </lineage>
</organism>
<dbReference type="AlphaFoldDB" id="A0A1H5FHC1"/>